<evidence type="ECO:0000313" key="2">
    <source>
        <dbReference type="EMBL" id="MPC76988.1"/>
    </source>
</evidence>
<keyword evidence="3" id="KW-1185">Reference proteome</keyword>
<feature type="region of interest" description="Disordered" evidence="1">
    <location>
        <begin position="48"/>
        <end position="74"/>
    </location>
</feature>
<proteinExistence type="predicted"/>
<feature type="region of interest" description="Disordered" evidence="1">
    <location>
        <begin position="1"/>
        <end position="33"/>
    </location>
</feature>
<dbReference type="Proteomes" id="UP000324222">
    <property type="component" value="Unassembled WGS sequence"/>
</dbReference>
<dbReference type="EMBL" id="VSRR010044750">
    <property type="protein sequence ID" value="MPC76988.1"/>
    <property type="molecule type" value="Genomic_DNA"/>
</dbReference>
<protein>
    <submittedName>
        <fullName evidence="2">Uncharacterized protein</fullName>
    </submittedName>
</protein>
<evidence type="ECO:0000313" key="3">
    <source>
        <dbReference type="Proteomes" id="UP000324222"/>
    </source>
</evidence>
<accession>A0A5B7I7Y8</accession>
<feature type="compositionally biased region" description="Gly residues" evidence="1">
    <location>
        <begin position="48"/>
        <end position="59"/>
    </location>
</feature>
<reference evidence="2 3" key="1">
    <citation type="submission" date="2019-05" db="EMBL/GenBank/DDBJ databases">
        <title>Another draft genome of Portunus trituberculatus and its Hox gene families provides insights of decapod evolution.</title>
        <authorList>
            <person name="Jeong J.-H."/>
            <person name="Song I."/>
            <person name="Kim S."/>
            <person name="Choi T."/>
            <person name="Kim D."/>
            <person name="Ryu S."/>
            <person name="Kim W."/>
        </authorList>
    </citation>
    <scope>NUCLEOTIDE SEQUENCE [LARGE SCALE GENOMIC DNA]</scope>
    <source>
        <tissue evidence="2">Muscle</tissue>
    </source>
</reference>
<sequence>MAVPRSRKGLSECSDRIHRPQKQTTPGATTGRGFHCVDHCVSGGAGGGGGSGGGGGGGAFPPQLLVTPDEPHPSPVQHAPIHTIPITPYHSPIPPPTILPTTSHPKHYLHLFHIHHVPPLPPLLQSLQLAPHHHYHYFDCYLDHRLTLSRPSPLRSLPPASSLPFY</sequence>
<organism evidence="2 3">
    <name type="scientific">Portunus trituberculatus</name>
    <name type="common">Swimming crab</name>
    <name type="synonym">Neptunus trituberculatus</name>
    <dbReference type="NCBI Taxonomy" id="210409"/>
    <lineage>
        <taxon>Eukaryota</taxon>
        <taxon>Metazoa</taxon>
        <taxon>Ecdysozoa</taxon>
        <taxon>Arthropoda</taxon>
        <taxon>Crustacea</taxon>
        <taxon>Multicrustacea</taxon>
        <taxon>Malacostraca</taxon>
        <taxon>Eumalacostraca</taxon>
        <taxon>Eucarida</taxon>
        <taxon>Decapoda</taxon>
        <taxon>Pleocyemata</taxon>
        <taxon>Brachyura</taxon>
        <taxon>Eubrachyura</taxon>
        <taxon>Portunoidea</taxon>
        <taxon>Portunidae</taxon>
        <taxon>Portuninae</taxon>
        <taxon>Portunus</taxon>
    </lineage>
</organism>
<evidence type="ECO:0000256" key="1">
    <source>
        <dbReference type="SAM" id="MobiDB-lite"/>
    </source>
</evidence>
<gene>
    <name evidence="2" type="ORF">E2C01_071425</name>
</gene>
<comment type="caution">
    <text evidence="2">The sequence shown here is derived from an EMBL/GenBank/DDBJ whole genome shotgun (WGS) entry which is preliminary data.</text>
</comment>
<name>A0A5B7I7Y8_PORTR</name>
<dbReference type="AlphaFoldDB" id="A0A5B7I7Y8"/>
<feature type="compositionally biased region" description="Basic and acidic residues" evidence="1">
    <location>
        <begin position="9"/>
        <end position="18"/>
    </location>
</feature>